<evidence type="ECO:0000256" key="1">
    <source>
        <dbReference type="ARBA" id="ARBA00037655"/>
    </source>
</evidence>
<proteinExistence type="predicted"/>
<name>A0ABV6IBW3_9BURK</name>
<keyword evidence="6" id="KW-1185">Reference proteome</keyword>
<accession>A0ABV6IBW3</accession>
<reference evidence="5 6" key="1">
    <citation type="submission" date="2024-09" db="EMBL/GenBank/DDBJ databases">
        <authorList>
            <person name="Sun Q."/>
            <person name="Mori K."/>
        </authorList>
    </citation>
    <scope>NUCLEOTIDE SEQUENCE [LARGE SCALE GENOMIC DNA]</scope>
    <source>
        <strain evidence="5 6">CCM 8677</strain>
    </source>
</reference>
<evidence type="ECO:0000256" key="4">
    <source>
        <dbReference type="ARBA" id="ARBA00042683"/>
    </source>
</evidence>
<dbReference type="InterPro" id="IPR050867">
    <property type="entry name" value="NiFe/NiFeSe_hydrgnase_LSU"/>
</dbReference>
<gene>
    <name evidence="5" type="ORF">ACFFJH_05075</name>
</gene>
<evidence type="ECO:0000256" key="3">
    <source>
        <dbReference type="ARBA" id="ARBA00041237"/>
    </source>
</evidence>
<dbReference type="Gene3D" id="1.10.645.10">
    <property type="entry name" value="Cytochrome-c3 Hydrogenase, chain B"/>
    <property type="match status" value="1"/>
</dbReference>
<comment type="function">
    <text evidence="1">This enzyme recycles the H(2) produced by nitrogenase to increase the production of ATP and to protect nitrogenase against inhibition or damage by O(2) under carbon- or phosphate-limited conditions.</text>
</comment>
<sequence>MKPERELMHTASSSTTPDHVGISTALMQLMRQHNQEALQQAQNSDPFSRIEGALAVHCEVDLQQRAVVESAAMATPFKGYEALLPGRDLQQVGRVSATASGICGGVHATASALCLEMALGLRPPPLGIVVRNLLLSCQYLNDNCMHLFVLAGPDYSQAVIEKSNPEIWSRAQSSRCRFADIHGYQQLSELMLALNKGQGALYKEALKMVAIARQAYALLGGKYPHSESIIPGGVSLQVDIAQLQLFKTLLSSFASYSQKAAAIWDDVFDFMLNANPSYENLGRAHANMLDFGQWDHPDYYDATYENCDIWGEQRWSSPGAIINGELRCTQLSVLNAGMEECLDYSYRERQTIATSDIIQYDPNGNPISIDHPWNKRLATTRNVQTQKQTKEQAYSWGSSLTWQGNSFEVGAYARLYLSAIAQKIPNNAFLTSTGSGLEFLLPHTSSGDIKMQWQIPTIWNAFERNRARAYSLAFNLAVTLENIVIAEQLIQSGQTQTHVAINRQQMGTRLGVGLWGASRGFLAHWAVIKDQVIDNYQIAIPSRINVATRNQHQNMGPLEQALLNTPILETGFKNLADFRGIDLQRTIQSFDPCMSCHAQILLKDNGLVIRQEIDTNFPALPITGSSSP</sequence>
<evidence type="ECO:0000313" key="6">
    <source>
        <dbReference type="Proteomes" id="UP001589844"/>
    </source>
</evidence>
<dbReference type="EMBL" id="JBHLXJ010000004">
    <property type="protein sequence ID" value="MFC0349167.1"/>
    <property type="molecule type" value="Genomic_DNA"/>
</dbReference>
<comment type="caution">
    <text evidence="5">The sequence shown here is derived from an EMBL/GenBank/DDBJ whole genome shotgun (WGS) entry which is preliminary data.</text>
</comment>
<dbReference type="InterPro" id="IPR001501">
    <property type="entry name" value="Ni-dep_hyd_lsu"/>
</dbReference>
<evidence type="ECO:0000313" key="5">
    <source>
        <dbReference type="EMBL" id="MFC0349167.1"/>
    </source>
</evidence>
<protein>
    <recommendedName>
        <fullName evidence="2">Uptake hydrogenase large subunit</fullName>
    </recommendedName>
    <alternativeName>
        <fullName evidence="4">Hydrogenlyase</fullName>
    </alternativeName>
    <alternativeName>
        <fullName evidence="3">Membrane-bound hydrogenase large subunit</fullName>
    </alternativeName>
</protein>
<dbReference type="RefSeq" id="WP_390210555.1">
    <property type="nucleotide sequence ID" value="NZ_JBHLXJ010000004.1"/>
</dbReference>
<dbReference type="InterPro" id="IPR029014">
    <property type="entry name" value="NiFe-Hase_large"/>
</dbReference>
<organism evidence="5 6">
    <name type="scientific">Undibacterium danionis</name>
    <dbReference type="NCBI Taxonomy" id="1812100"/>
    <lineage>
        <taxon>Bacteria</taxon>
        <taxon>Pseudomonadati</taxon>
        <taxon>Pseudomonadota</taxon>
        <taxon>Betaproteobacteria</taxon>
        <taxon>Burkholderiales</taxon>
        <taxon>Oxalobacteraceae</taxon>
        <taxon>Undibacterium</taxon>
    </lineage>
</organism>
<dbReference type="PANTHER" id="PTHR42958:SF2">
    <property type="entry name" value="UPTAKE HYDROGENASE LARGE SUBUNIT"/>
    <property type="match status" value="1"/>
</dbReference>
<evidence type="ECO:0000256" key="2">
    <source>
        <dbReference type="ARBA" id="ARBA00040803"/>
    </source>
</evidence>
<dbReference type="Proteomes" id="UP001589844">
    <property type="component" value="Unassembled WGS sequence"/>
</dbReference>
<dbReference type="SUPFAM" id="SSF56762">
    <property type="entry name" value="HydB/Nqo4-like"/>
    <property type="match status" value="1"/>
</dbReference>
<dbReference type="PANTHER" id="PTHR42958">
    <property type="entry name" value="HYDROGENASE-2 LARGE CHAIN"/>
    <property type="match status" value="1"/>
</dbReference>
<dbReference type="Pfam" id="PF00374">
    <property type="entry name" value="NiFeSe_Hases"/>
    <property type="match status" value="2"/>
</dbReference>